<dbReference type="Proteomes" id="UP001217963">
    <property type="component" value="Chromosome VIII"/>
</dbReference>
<evidence type="ECO:0000313" key="2">
    <source>
        <dbReference type="Proteomes" id="UP001217963"/>
    </source>
</evidence>
<sequence length="68" mass="7665">MDGPSELEIKAKIRLRLLAIDKILNDRLGEEKAKELRQRIWQDLGKKNAAKSGISKPTVSMKDLYGDA</sequence>
<proteinExistence type="predicted"/>
<evidence type="ECO:0000313" key="1">
    <source>
        <dbReference type="EMBL" id="WEL39272.1"/>
    </source>
</evidence>
<gene>
    <name evidence="1" type="ORF">PFJ87_08g01370</name>
</gene>
<name>A0ABY8CK30_ENCHE</name>
<organism evidence="1 2">
    <name type="scientific">Encephalitozoon hellem</name>
    <name type="common">Microsporidian parasite</name>
    <dbReference type="NCBI Taxonomy" id="27973"/>
    <lineage>
        <taxon>Eukaryota</taxon>
        <taxon>Fungi</taxon>
        <taxon>Fungi incertae sedis</taxon>
        <taxon>Microsporidia</taxon>
        <taxon>Unikaryonidae</taxon>
        <taxon>Encephalitozoon</taxon>
    </lineage>
</organism>
<dbReference type="EMBL" id="CP119069">
    <property type="protein sequence ID" value="WEL39272.1"/>
    <property type="molecule type" value="Genomic_DNA"/>
</dbReference>
<reference evidence="1 2" key="1">
    <citation type="submission" date="2023-02" db="EMBL/GenBank/DDBJ databases">
        <title>Encephalitozoon hellem ATCC 50451 complete genome.</title>
        <authorList>
            <person name="Mascarenhas dos Santos A.C."/>
            <person name="Julian A.T."/>
            <person name="Pombert J.-F."/>
        </authorList>
    </citation>
    <scope>NUCLEOTIDE SEQUENCE [LARGE SCALE GENOMIC DNA]</scope>
    <source>
        <strain evidence="1 2">ATCC 50451</strain>
    </source>
</reference>
<protein>
    <submittedName>
        <fullName evidence="1">Uncharacterized protein</fullName>
    </submittedName>
</protein>
<accession>A0ABY8CK30</accession>
<keyword evidence="2" id="KW-1185">Reference proteome</keyword>